<dbReference type="InterPro" id="IPR039426">
    <property type="entry name" value="TonB-dep_rcpt-like"/>
</dbReference>
<feature type="domain" description="TonB-dependent receptor-like beta-barrel" evidence="12">
    <location>
        <begin position="382"/>
        <end position="683"/>
    </location>
</feature>
<evidence type="ECO:0000256" key="4">
    <source>
        <dbReference type="ARBA" id="ARBA00022692"/>
    </source>
</evidence>
<dbReference type="InterPro" id="IPR037066">
    <property type="entry name" value="Plug_dom_sf"/>
</dbReference>
<evidence type="ECO:0000256" key="10">
    <source>
        <dbReference type="SAM" id="MobiDB-lite"/>
    </source>
</evidence>
<keyword evidence="11" id="KW-0732">Signal</keyword>
<evidence type="ECO:0000259" key="13">
    <source>
        <dbReference type="Pfam" id="PF07715"/>
    </source>
</evidence>
<dbReference type="Gene3D" id="2.170.130.10">
    <property type="entry name" value="TonB-dependent receptor, plug domain"/>
    <property type="match status" value="1"/>
</dbReference>
<reference evidence="14" key="2">
    <citation type="submission" date="2021-08" db="EMBL/GenBank/DDBJ databases">
        <authorList>
            <person name="Tani A."/>
            <person name="Ola A."/>
            <person name="Ogura Y."/>
            <person name="Katsura K."/>
            <person name="Hayashi T."/>
        </authorList>
    </citation>
    <scope>NUCLEOTIDE SEQUENCE</scope>
    <source>
        <strain evidence="14">LMG 23639</strain>
    </source>
</reference>
<dbReference type="InterPro" id="IPR012910">
    <property type="entry name" value="Plug_dom"/>
</dbReference>
<evidence type="ECO:0000256" key="11">
    <source>
        <dbReference type="SAM" id="SignalP"/>
    </source>
</evidence>
<evidence type="ECO:0000256" key="8">
    <source>
        <dbReference type="PROSITE-ProRule" id="PRU01360"/>
    </source>
</evidence>
<keyword evidence="2 8" id="KW-0813">Transport</keyword>
<dbReference type="PROSITE" id="PS52016">
    <property type="entry name" value="TONB_DEPENDENT_REC_3"/>
    <property type="match status" value="1"/>
</dbReference>
<reference evidence="14" key="1">
    <citation type="journal article" date="2021" name="Front. Microbiol.">
        <title>Comprehensive Comparative Genomics and Phenotyping of Methylobacterium Species.</title>
        <authorList>
            <person name="Alessa O."/>
            <person name="Ogura Y."/>
            <person name="Fujitani Y."/>
            <person name="Takami H."/>
            <person name="Hayashi T."/>
            <person name="Sahin N."/>
            <person name="Tani A."/>
        </authorList>
    </citation>
    <scope>NUCLEOTIDE SEQUENCE</scope>
    <source>
        <strain evidence="14">LMG 23639</strain>
    </source>
</reference>
<evidence type="ECO:0000256" key="6">
    <source>
        <dbReference type="ARBA" id="ARBA00023136"/>
    </source>
</evidence>
<evidence type="ECO:0000256" key="9">
    <source>
        <dbReference type="RuleBase" id="RU003357"/>
    </source>
</evidence>
<dbReference type="RefSeq" id="WP_238276620.1">
    <property type="nucleotide sequence ID" value="NZ_BPQR01000045.1"/>
</dbReference>
<dbReference type="Pfam" id="PF00593">
    <property type="entry name" value="TonB_dep_Rec_b-barrel"/>
    <property type="match status" value="1"/>
</dbReference>
<dbReference type="InterPro" id="IPR036942">
    <property type="entry name" value="Beta-barrel_TonB_sf"/>
</dbReference>
<dbReference type="Pfam" id="PF07715">
    <property type="entry name" value="Plug"/>
    <property type="match status" value="1"/>
</dbReference>
<evidence type="ECO:0000256" key="7">
    <source>
        <dbReference type="ARBA" id="ARBA00023237"/>
    </source>
</evidence>
<feature type="chain" id="PRO_5045518662" evidence="11">
    <location>
        <begin position="31"/>
        <end position="714"/>
    </location>
</feature>
<accession>A0ABQ4SWH1</accession>
<evidence type="ECO:0000256" key="2">
    <source>
        <dbReference type="ARBA" id="ARBA00022448"/>
    </source>
</evidence>
<feature type="region of interest" description="Disordered" evidence="10">
    <location>
        <begin position="89"/>
        <end position="108"/>
    </location>
</feature>
<sequence length="714" mass="76272">MSRPLSPRRKRIVRLAALPLLGLAPGSAVAQAQQAVSLDELSVTSPSPIQPAPRAAAPAASPNGILPVVASTFSPVTVVTSDQIARDQPRTLGDALSDRPGISSSTYAPGAASRPIIRGLDNARVRIQENGIVSGDVSELGEDHAVPINPLVSDRIEVIRGPATLRYGSGAIGGVVSAENNRIPTFIPARGVSGQVMTGFSSVDNGRLGAASVDAGGDGIAVHADGFRTATDSYAIPGGIQRNSATESQGGAVGISAIGDRGFLGISYSRYEGLYQIPGGEAEEARTRLTPRQDKLAARGEIRPLEGPFEVLRFWAGGSVYRHDEVGIGESGIDGIQAIFKNREVEARIEAQHVPVFTALGTLTGAVGVQAGRRVINTQLEGFLPATESRSNAVYLFEQLDVGHGLRFQAAGRIEGDRLNSTATQFPTDYLPVPGEDPARYALTRRFAPKSLSLGALQDLPYGFVASLNGSYVERAPTGYELFSQGPHDATATFEIGDPRLRLERARTIEASIRRSEGPLRLDATGYFTRYTGFIYKRDTGTRCDDDFASCGSGDELRQIVYSQANATFYGAEIGAQYDAIPVGNGWFGVEAQYDFVRAQFDDGSNVPRIPPHRLGGGVFVRADGWFARVNLLHAFAHTAIAPFETTTPGWNDLRAEVSYTASLDPALYGASEVTLGLQGRNLLDDDIRNSASFKKDEILLPGRNLRLFLTARF</sequence>
<dbReference type="PANTHER" id="PTHR30069:SF40">
    <property type="entry name" value="TONB-DEPENDENT RECEPTOR NMB0964-RELATED"/>
    <property type="match status" value="1"/>
</dbReference>
<evidence type="ECO:0000256" key="1">
    <source>
        <dbReference type="ARBA" id="ARBA00004571"/>
    </source>
</evidence>
<keyword evidence="3 8" id="KW-1134">Transmembrane beta strand</keyword>
<dbReference type="Proteomes" id="UP001055102">
    <property type="component" value="Unassembled WGS sequence"/>
</dbReference>
<evidence type="ECO:0000313" key="14">
    <source>
        <dbReference type="EMBL" id="GJE07452.1"/>
    </source>
</evidence>
<keyword evidence="15" id="KW-1185">Reference proteome</keyword>
<feature type="signal peptide" evidence="11">
    <location>
        <begin position="1"/>
        <end position="30"/>
    </location>
</feature>
<dbReference type="EMBL" id="BPQR01000045">
    <property type="protein sequence ID" value="GJE07452.1"/>
    <property type="molecule type" value="Genomic_DNA"/>
</dbReference>
<proteinExistence type="inferred from homology"/>
<organism evidence="14 15">
    <name type="scientific">Methylobacterium jeotgali</name>
    <dbReference type="NCBI Taxonomy" id="381630"/>
    <lineage>
        <taxon>Bacteria</taxon>
        <taxon>Pseudomonadati</taxon>
        <taxon>Pseudomonadota</taxon>
        <taxon>Alphaproteobacteria</taxon>
        <taxon>Hyphomicrobiales</taxon>
        <taxon>Methylobacteriaceae</taxon>
        <taxon>Methylobacterium</taxon>
    </lineage>
</organism>
<dbReference type="PANTHER" id="PTHR30069">
    <property type="entry name" value="TONB-DEPENDENT OUTER MEMBRANE RECEPTOR"/>
    <property type="match status" value="1"/>
</dbReference>
<comment type="similarity">
    <text evidence="8 9">Belongs to the TonB-dependent receptor family.</text>
</comment>
<protein>
    <submittedName>
        <fullName evidence="14">TonB-dependent receptor</fullName>
    </submittedName>
</protein>
<keyword evidence="7 8" id="KW-0998">Cell outer membrane</keyword>
<evidence type="ECO:0000259" key="12">
    <source>
        <dbReference type="Pfam" id="PF00593"/>
    </source>
</evidence>
<keyword evidence="6 8" id="KW-0472">Membrane</keyword>
<dbReference type="SUPFAM" id="SSF56935">
    <property type="entry name" value="Porins"/>
    <property type="match status" value="1"/>
</dbReference>
<evidence type="ECO:0000256" key="3">
    <source>
        <dbReference type="ARBA" id="ARBA00022452"/>
    </source>
</evidence>
<evidence type="ECO:0000313" key="15">
    <source>
        <dbReference type="Proteomes" id="UP001055102"/>
    </source>
</evidence>
<gene>
    <name evidence="14" type="ORF">AOPFMNJM_2781</name>
</gene>
<keyword evidence="4 8" id="KW-0812">Transmembrane</keyword>
<evidence type="ECO:0000256" key="5">
    <source>
        <dbReference type="ARBA" id="ARBA00023077"/>
    </source>
</evidence>
<comment type="caution">
    <text evidence="14">The sequence shown here is derived from an EMBL/GenBank/DDBJ whole genome shotgun (WGS) entry which is preliminary data.</text>
</comment>
<dbReference type="InterPro" id="IPR000531">
    <property type="entry name" value="Beta-barrel_TonB"/>
</dbReference>
<keyword evidence="14" id="KW-0675">Receptor</keyword>
<feature type="domain" description="TonB-dependent receptor plug" evidence="13">
    <location>
        <begin position="71"/>
        <end position="175"/>
    </location>
</feature>
<dbReference type="Gene3D" id="2.40.170.20">
    <property type="entry name" value="TonB-dependent receptor, beta-barrel domain"/>
    <property type="match status" value="1"/>
</dbReference>
<name>A0ABQ4SWH1_9HYPH</name>
<comment type="subcellular location">
    <subcellularLocation>
        <location evidence="1 8">Cell outer membrane</location>
        <topology evidence="1 8">Multi-pass membrane protein</topology>
    </subcellularLocation>
</comment>
<keyword evidence="5 9" id="KW-0798">TonB box</keyword>